<sequence>WVGHVIRIYGNFLPEMFFGELSTGVCKHWEPKKRYRDHLKLVCKSCKMLSSQLEDFARKRQTWRRRGRTL</sequence>
<name>A0A0L8FFW6_OCTBM</name>
<feature type="non-terminal residue" evidence="1">
    <location>
        <position position="1"/>
    </location>
</feature>
<evidence type="ECO:0000313" key="1">
    <source>
        <dbReference type="EMBL" id="KOF62522.1"/>
    </source>
</evidence>
<proteinExistence type="predicted"/>
<dbReference type="EMBL" id="KQ433154">
    <property type="protein sequence ID" value="KOF62522.1"/>
    <property type="molecule type" value="Genomic_DNA"/>
</dbReference>
<organism evidence="1">
    <name type="scientific">Octopus bimaculoides</name>
    <name type="common">California two-spotted octopus</name>
    <dbReference type="NCBI Taxonomy" id="37653"/>
    <lineage>
        <taxon>Eukaryota</taxon>
        <taxon>Metazoa</taxon>
        <taxon>Spiralia</taxon>
        <taxon>Lophotrochozoa</taxon>
        <taxon>Mollusca</taxon>
        <taxon>Cephalopoda</taxon>
        <taxon>Coleoidea</taxon>
        <taxon>Octopodiformes</taxon>
        <taxon>Octopoda</taxon>
        <taxon>Incirrata</taxon>
        <taxon>Octopodidae</taxon>
        <taxon>Octopus</taxon>
    </lineage>
</organism>
<gene>
    <name evidence="1" type="ORF">OCBIM_22022952mg</name>
</gene>
<accession>A0A0L8FFW6</accession>
<protein>
    <submittedName>
        <fullName evidence="1">Uncharacterized protein</fullName>
    </submittedName>
</protein>
<dbReference type="AlphaFoldDB" id="A0A0L8FFW6"/>
<reference evidence="1" key="1">
    <citation type="submission" date="2015-07" db="EMBL/GenBank/DDBJ databases">
        <title>MeaNS - Measles Nucleotide Surveillance Program.</title>
        <authorList>
            <person name="Tran T."/>
            <person name="Druce J."/>
        </authorList>
    </citation>
    <scope>NUCLEOTIDE SEQUENCE</scope>
    <source>
        <strain evidence="1">UCB-OBI-ISO-001</strain>
        <tissue evidence="1">Gonad</tissue>
    </source>
</reference>